<dbReference type="CDD" id="cd18808">
    <property type="entry name" value="SF1_C_Upf1"/>
    <property type="match status" value="1"/>
</dbReference>
<feature type="domain" description="DNA2/NAM7 helicase-like C-terminal" evidence="2">
    <location>
        <begin position="1234"/>
        <end position="1427"/>
    </location>
</feature>
<evidence type="ECO:0000259" key="3">
    <source>
        <dbReference type="Pfam" id="PF18741"/>
    </source>
</evidence>
<dbReference type="Pfam" id="PF13087">
    <property type="entry name" value="AAA_12"/>
    <property type="match status" value="1"/>
</dbReference>
<feature type="domain" description="DNA2/NAM7 helicase helicase" evidence="1">
    <location>
        <begin position="662"/>
        <end position="736"/>
    </location>
</feature>
<sequence length="1769" mass="200315">MNPLQISVDYLQTANYALFHNHIPVCHAIELTNISERPVDGITVSCTGEFISRYDSETIAGINPGETVRIGTFSIIPEASELASITERVVTEFTLTVTSRGAVICEGKHVIELMPYDHWTGIRTLPQTIASFITPNHPAINSIVLKSAEMLKRLTGSSSLNEYQTGDCNDVRQQVAAVFAAIHGLGIVYRGVPASYEAVGQRITMPDQVVATKIANCIELTLLMATVLEAIGINCVIIFQKGHAYLGVWLVNDCYPCSVCDDPSYIEKKCSCGIDEMLVIECTHALHENASFGQAVKMADANLAQYNMFELFVDIKRSRLERILPLPSRIENNGAWSFDNTGVEHDSCLLDVKEHDRFDLSRLANTGKELTKFDMWERKLLDFSLRNTLLNLSFRRRSIQLISFDIDRIEDHLHDGKEYCIKSKPDTELPMPPADYGFVRSKLFEPLHDLIHDDIEHHHLLHTFLAEAETVSILKHIYRTARNTIEETGANPLYLAIGALRWFETPKSTIPRYAPLLLLPVEMVYKKSNYYIRTREEDISLNITLMEFLRQNYDITIDGLHTLPADNSGVDVRMIFAIIRDALKEQKGWDVEEECLLGNFSFSKFLMWNDIHTHREQLAQNDIINSLLANRLTWTPTPAATDLKNIDQSVPPTDLVLPVSADSSQIAAVIEGSNGNSFILYGPPGTGKSQTITNLIANALYQGKRVLFVAEKMAALSVVQKRLADIGLDPFCLELHSNKSTKRHVLQQLEKALKVVHIVAPAEFTDRADRLFARRKELIAYIDALHTPDTIDGLSLYDCIIRYEEIGSEPLEGFVFDDNLDALLQKEGVKGIEDLLGGDFEAVLKLVGQPSEHPLNGLCIDRDMVIDRNEATRRMADDALTITTLRKEAGTLSDTKALRERLLRDNLPAIFSEDPATLHREWRRAKSKWFIPRMFAKRSFINYLRQFNEFITVDEVDQLIENLTAYRRQHEKIDDLRHILRRHLNIDIPEDEMPDISLLDRASEQLGRWSSHPELMRDWFHWSEYGDRLKTMGLGCVVDVLATRSCDISALRNAFLKALFKYKTDVKIKGSDTLATFEGMLFDEKIASYRRLTDEFQTITRKELYARLAAGIPRMTDNTPGSSEIGLLNRNISNGGRGQSLRDLFDQLPTLMPRLCPCMLMSPMSVAQYIDLSADKFDLVIFDEASQMPTSEAVGAIARGNALIVVGDPKQMPPTSYFANTVEAEDAGIDDMESILEDCRTLDMPSLQLSWHYRSRHESLIAFSNNEYYDGSLITFPSVDDRATKVHYVPVTGCYDKGGSRSNRAEAESIVSEIVRRIDDEALRRYSIGVIAFNVMQQGLIEDLLQERFDRDRSLQELASSMPEPIFVKNLENVQGDERDVILFSIGYGPDREGRISMNFGPLNNAGGERRLNVAVSRARHEMYIFSTLKSSDIDLRRSKARGVEGLKHFLQYAETQALPSTILTSAGHQRTLIARQIADELRKRGYAVATDVGRSRFRIDVAVCNPDSLGVYDLGILLDGEAYRDTHTTRDREIVQPAVLTALDWKIMRVWSVDWFNNRERVIDRIIEKINTQSGSVATPSLKPAFDISAEQIEKKKSAAKKYVRYFAGIDEAINMPDAELMHNIISIEQPICFTYLCRRISSLRNIPRMSQAMVRNLRIQTDRFYTDNSDALWISPDDSHEYVWYRYDSGRDISDIPDVELANVATEVLTEQVAINTVDLIFMASRKLGFSRRSTNIDAAFQRVLTDMKSSDTIEYVGENIRLKTRQ</sequence>
<dbReference type="PANTHER" id="PTHR10887:SF530">
    <property type="entry name" value="SUPERFAMILY I DNA HELICASES"/>
    <property type="match status" value="1"/>
</dbReference>
<dbReference type="SUPFAM" id="SSF52980">
    <property type="entry name" value="Restriction endonuclease-like"/>
    <property type="match status" value="1"/>
</dbReference>
<dbReference type="Gene3D" id="3.40.50.300">
    <property type="entry name" value="P-loop containing nucleotide triphosphate hydrolases"/>
    <property type="match status" value="3"/>
</dbReference>
<feature type="domain" description="DNA2/NAM7 helicase helicase" evidence="1">
    <location>
        <begin position="1173"/>
        <end position="1215"/>
    </location>
</feature>
<evidence type="ECO:0000313" key="4">
    <source>
        <dbReference type="EMBL" id="PWB07922.1"/>
    </source>
</evidence>
<dbReference type="Pfam" id="PF13086">
    <property type="entry name" value="AAA_11"/>
    <property type="match status" value="2"/>
</dbReference>
<dbReference type="InterPro" id="IPR041679">
    <property type="entry name" value="DNA2/NAM7-like_C"/>
</dbReference>
<accession>A0A2V1IY86</accession>
<dbReference type="InterPro" id="IPR047187">
    <property type="entry name" value="SF1_C_Upf1"/>
</dbReference>
<gene>
    <name evidence="4" type="ORF">C5O25_06060</name>
</gene>
<dbReference type="EMBL" id="PUBV01000009">
    <property type="protein sequence ID" value="PWB07922.1"/>
    <property type="molecule type" value="Genomic_DNA"/>
</dbReference>
<dbReference type="InterPro" id="IPR045055">
    <property type="entry name" value="DNA2/NAM7-like"/>
</dbReference>
<feature type="domain" description="Restriction endonuclease type II-like" evidence="3">
    <location>
        <begin position="1476"/>
        <end position="1571"/>
    </location>
</feature>
<organism evidence="4 5">
    <name type="scientific">Paramuribaculum intestinale</name>
    <dbReference type="NCBI Taxonomy" id="2094151"/>
    <lineage>
        <taxon>Bacteria</taxon>
        <taxon>Pseudomonadati</taxon>
        <taxon>Bacteroidota</taxon>
        <taxon>Bacteroidia</taxon>
        <taxon>Bacteroidales</taxon>
        <taxon>Muribaculaceae</taxon>
        <taxon>Paramuribaculum</taxon>
    </lineage>
</organism>
<comment type="caution">
    <text evidence="4">The sequence shown here is derived from an EMBL/GenBank/DDBJ whole genome shotgun (WGS) entry which is preliminary data.</text>
</comment>
<dbReference type="Proteomes" id="UP000244925">
    <property type="component" value="Unassembled WGS sequence"/>
</dbReference>
<dbReference type="PANTHER" id="PTHR10887">
    <property type="entry name" value="DNA2/NAM7 HELICASE FAMILY"/>
    <property type="match status" value="1"/>
</dbReference>
<proteinExistence type="predicted"/>
<evidence type="ECO:0000259" key="1">
    <source>
        <dbReference type="Pfam" id="PF13086"/>
    </source>
</evidence>
<dbReference type="Gene3D" id="3.40.960.10">
    <property type="entry name" value="VSR Endonuclease"/>
    <property type="match status" value="1"/>
</dbReference>
<evidence type="ECO:0000313" key="5">
    <source>
        <dbReference type="Proteomes" id="UP000244925"/>
    </source>
</evidence>
<dbReference type="FunFam" id="3.40.50.300:FF:002063">
    <property type="entry name" value="DNA helicase related protein"/>
    <property type="match status" value="1"/>
</dbReference>
<dbReference type="InterPro" id="IPR025103">
    <property type="entry name" value="DUF4011"/>
</dbReference>
<keyword evidence="5" id="KW-1185">Reference proteome</keyword>
<dbReference type="GeneID" id="93424114"/>
<protein>
    <submittedName>
        <fullName evidence="4">DUF4011 domain-containing protein</fullName>
    </submittedName>
</protein>
<name>A0A2V1IY86_9BACT</name>
<dbReference type="Pfam" id="PF18741">
    <property type="entry name" value="MTES_1575"/>
    <property type="match status" value="1"/>
</dbReference>
<dbReference type="RefSeq" id="WP_107035839.1">
    <property type="nucleotide sequence ID" value="NZ_CAPLSS010000001.1"/>
</dbReference>
<dbReference type="Pfam" id="PF13195">
    <property type="entry name" value="DUF4011"/>
    <property type="match status" value="1"/>
</dbReference>
<evidence type="ECO:0000259" key="2">
    <source>
        <dbReference type="Pfam" id="PF13087"/>
    </source>
</evidence>
<dbReference type="InterPro" id="IPR011335">
    <property type="entry name" value="Restrct_endonuc-II-like"/>
</dbReference>
<dbReference type="SUPFAM" id="SSF52540">
    <property type="entry name" value="P-loop containing nucleoside triphosphate hydrolases"/>
    <property type="match status" value="1"/>
</dbReference>
<dbReference type="InterPro" id="IPR049468">
    <property type="entry name" value="Restrct_endonuc-II-like_dom"/>
</dbReference>
<dbReference type="GO" id="GO:0004386">
    <property type="term" value="F:helicase activity"/>
    <property type="evidence" value="ECO:0007669"/>
    <property type="project" value="InterPro"/>
</dbReference>
<dbReference type="InterPro" id="IPR041677">
    <property type="entry name" value="DNA2/NAM7_AAA_11"/>
</dbReference>
<reference evidence="5" key="1">
    <citation type="submission" date="2018-02" db="EMBL/GenBank/DDBJ databases">
        <authorList>
            <person name="Clavel T."/>
            <person name="Strowig T."/>
        </authorList>
    </citation>
    <scope>NUCLEOTIDE SEQUENCE [LARGE SCALE GENOMIC DNA]</scope>
    <source>
        <strain evidence="5">DSM 100764</strain>
    </source>
</reference>
<dbReference type="InterPro" id="IPR027417">
    <property type="entry name" value="P-loop_NTPase"/>
</dbReference>